<evidence type="ECO:0000313" key="2">
    <source>
        <dbReference type="Proteomes" id="UP001358586"/>
    </source>
</evidence>
<accession>A0ABR0MI23</accession>
<organism evidence="1 2">
    <name type="scientific">Gossypium arboreum</name>
    <name type="common">Tree cotton</name>
    <name type="synonym">Gossypium nanking</name>
    <dbReference type="NCBI Taxonomy" id="29729"/>
    <lineage>
        <taxon>Eukaryota</taxon>
        <taxon>Viridiplantae</taxon>
        <taxon>Streptophyta</taxon>
        <taxon>Embryophyta</taxon>
        <taxon>Tracheophyta</taxon>
        <taxon>Spermatophyta</taxon>
        <taxon>Magnoliopsida</taxon>
        <taxon>eudicotyledons</taxon>
        <taxon>Gunneridae</taxon>
        <taxon>Pentapetalae</taxon>
        <taxon>rosids</taxon>
        <taxon>malvids</taxon>
        <taxon>Malvales</taxon>
        <taxon>Malvaceae</taxon>
        <taxon>Malvoideae</taxon>
        <taxon>Gossypium</taxon>
    </lineage>
</organism>
<gene>
    <name evidence="1" type="ORF">PVK06_049234</name>
</gene>
<comment type="caution">
    <text evidence="1">The sequence shown here is derived from an EMBL/GenBank/DDBJ whole genome shotgun (WGS) entry which is preliminary data.</text>
</comment>
<evidence type="ECO:0000313" key="1">
    <source>
        <dbReference type="EMBL" id="KAK5772932.1"/>
    </source>
</evidence>
<name>A0ABR0MI23_GOSAR</name>
<protein>
    <submittedName>
        <fullName evidence="1">Uncharacterized protein</fullName>
    </submittedName>
</protein>
<dbReference type="EMBL" id="JARKNE010000013">
    <property type="protein sequence ID" value="KAK5772932.1"/>
    <property type="molecule type" value="Genomic_DNA"/>
</dbReference>
<proteinExistence type="predicted"/>
<dbReference type="Proteomes" id="UP001358586">
    <property type="component" value="Chromosome 13"/>
</dbReference>
<keyword evidence="2" id="KW-1185">Reference proteome</keyword>
<sequence length="101" mass="12026">MKTIPKISYQQDEQTKAVEKQGHVHQLKLSITTKKDPNLMKRGFLNQQNIKKKIRLIFTKFFNIYIYELMKWMSPYLECSSVACSISGISRQREEDKKERI</sequence>
<reference evidence="1 2" key="1">
    <citation type="submission" date="2023-03" db="EMBL/GenBank/DDBJ databases">
        <title>WGS of Gossypium arboreum.</title>
        <authorList>
            <person name="Yu D."/>
        </authorList>
    </citation>
    <scope>NUCLEOTIDE SEQUENCE [LARGE SCALE GENOMIC DNA]</scope>
    <source>
        <tissue evidence="1">Leaf</tissue>
    </source>
</reference>